<gene>
    <name evidence="2" type="ORF">GS597_06220</name>
</gene>
<reference evidence="2" key="1">
    <citation type="submission" date="2019-12" db="EMBL/GenBank/DDBJ databases">
        <title>High-Quality draft genome sequences of three cyanobacteria isolated from the limestone walls of the Old Cathedral of Coimbra.</title>
        <authorList>
            <person name="Tiago I."/>
            <person name="Soares F."/>
            <person name="Portugal A."/>
        </authorList>
    </citation>
    <scope>NUCLEOTIDE SEQUENCE [LARGE SCALE GENOMIC DNA]</scope>
    <source>
        <strain evidence="2">C</strain>
    </source>
</reference>
<feature type="coiled-coil region" evidence="1">
    <location>
        <begin position="65"/>
        <end position="92"/>
    </location>
</feature>
<dbReference type="RefSeq" id="WP_238718044.1">
    <property type="nucleotide sequence ID" value="NZ_WVIC01000009.1"/>
</dbReference>
<evidence type="ECO:0000256" key="1">
    <source>
        <dbReference type="SAM" id="Coils"/>
    </source>
</evidence>
<sequence length="116" mass="13121">MSVPPNPWETPPVELDPTLVEMSAQLMAKSEPTEVVEVTEPEGLDLQTQALQELHQKLGYLLQRNGQLVAENAQLKAANQRLLDQLVQTRQAHSWQAHSWILQAWRRLTQGKPTHG</sequence>
<proteinExistence type="predicted"/>
<dbReference type="AlphaFoldDB" id="A0A8K1ZXV6"/>
<dbReference type="Proteomes" id="UP000607397">
    <property type="component" value="Unassembled WGS sequence"/>
</dbReference>
<accession>A0A8K1ZXV6</accession>
<protein>
    <submittedName>
        <fullName evidence="2">Uncharacterized protein</fullName>
    </submittedName>
</protein>
<name>A0A8K1ZXV6_9CYAN</name>
<keyword evidence="3" id="KW-1185">Reference proteome</keyword>
<comment type="caution">
    <text evidence="2">The sequence shown here is derived from an EMBL/GenBank/DDBJ whole genome shotgun (WGS) entry which is preliminary data.</text>
</comment>
<dbReference type="EMBL" id="WVIC01000009">
    <property type="protein sequence ID" value="NCJ06117.1"/>
    <property type="molecule type" value="Genomic_DNA"/>
</dbReference>
<evidence type="ECO:0000313" key="3">
    <source>
        <dbReference type="Proteomes" id="UP000607397"/>
    </source>
</evidence>
<evidence type="ECO:0000313" key="2">
    <source>
        <dbReference type="EMBL" id="NCJ06117.1"/>
    </source>
</evidence>
<organism evidence="2 3">
    <name type="scientific">Petrachloros mirabilis ULC683</name>
    <dbReference type="NCBI Taxonomy" id="2781853"/>
    <lineage>
        <taxon>Bacteria</taxon>
        <taxon>Bacillati</taxon>
        <taxon>Cyanobacteriota</taxon>
        <taxon>Cyanophyceae</taxon>
        <taxon>Synechococcales</taxon>
        <taxon>Petrachlorosaceae</taxon>
        <taxon>Petrachloros</taxon>
        <taxon>Petrachloros mirabilis</taxon>
    </lineage>
</organism>
<keyword evidence="1" id="KW-0175">Coiled coil</keyword>